<dbReference type="AlphaFoldDB" id="A0A0E9VT72"/>
<name>A0A0E9VT72_ANGAN</name>
<feature type="signal peptide" evidence="1">
    <location>
        <begin position="1"/>
        <end position="16"/>
    </location>
</feature>
<dbReference type="EMBL" id="GBXM01027355">
    <property type="protein sequence ID" value="JAH81222.1"/>
    <property type="molecule type" value="Transcribed_RNA"/>
</dbReference>
<sequence>MALLMNLLSITHSVLTICALTFHICNIHSKESMDCV</sequence>
<keyword evidence="1" id="KW-0732">Signal</keyword>
<evidence type="ECO:0000256" key="1">
    <source>
        <dbReference type="SAM" id="SignalP"/>
    </source>
</evidence>
<proteinExistence type="predicted"/>
<organism evidence="2">
    <name type="scientific">Anguilla anguilla</name>
    <name type="common">European freshwater eel</name>
    <name type="synonym">Muraena anguilla</name>
    <dbReference type="NCBI Taxonomy" id="7936"/>
    <lineage>
        <taxon>Eukaryota</taxon>
        <taxon>Metazoa</taxon>
        <taxon>Chordata</taxon>
        <taxon>Craniata</taxon>
        <taxon>Vertebrata</taxon>
        <taxon>Euteleostomi</taxon>
        <taxon>Actinopterygii</taxon>
        <taxon>Neopterygii</taxon>
        <taxon>Teleostei</taxon>
        <taxon>Anguilliformes</taxon>
        <taxon>Anguillidae</taxon>
        <taxon>Anguilla</taxon>
    </lineage>
</organism>
<reference evidence="2" key="2">
    <citation type="journal article" date="2015" name="Fish Shellfish Immunol.">
        <title>Early steps in the European eel (Anguilla anguilla)-Vibrio vulnificus interaction in the gills: Role of the RtxA13 toxin.</title>
        <authorList>
            <person name="Callol A."/>
            <person name="Pajuelo D."/>
            <person name="Ebbesson L."/>
            <person name="Teles M."/>
            <person name="MacKenzie S."/>
            <person name="Amaro C."/>
        </authorList>
    </citation>
    <scope>NUCLEOTIDE SEQUENCE</scope>
</reference>
<accession>A0A0E9VT72</accession>
<feature type="chain" id="PRO_5002434199" evidence="1">
    <location>
        <begin position="17"/>
        <end position="36"/>
    </location>
</feature>
<evidence type="ECO:0000313" key="2">
    <source>
        <dbReference type="EMBL" id="JAH81222.1"/>
    </source>
</evidence>
<protein>
    <submittedName>
        <fullName evidence="2">Uncharacterized protein</fullName>
    </submittedName>
</protein>
<reference evidence="2" key="1">
    <citation type="submission" date="2014-11" db="EMBL/GenBank/DDBJ databases">
        <authorList>
            <person name="Amaro Gonzalez C."/>
        </authorList>
    </citation>
    <scope>NUCLEOTIDE SEQUENCE</scope>
</reference>